<dbReference type="EMBL" id="CAJGYO010000006">
    <property type="protein sequence ID" value="CAD6235735.1"/>
    <property type="molecule type" value="Genomic_DNA"/>
</dbReference>
<dbReference type="Pfam" id="PF21647">
    <property type="entry name" value="DUF6857"/>
    <property type="match status" value="1"/>
</dbReference>
<accession>A0A811P9T8</accession>
<organism evidence="3 4">
    <name type="scientific">Miscanthus lutarioriparius</name>
    <dbReference type="NCBI Taxonomy" id="422564"/>
    <lineage>
        <taxon>Eukaryota</taxon>
        <taxon>Viridiplantae</taxon>
        <taxon>Streptophyta</taxon>
        <taxon>Embryophyta</taxon>
        <taxon>Tracheophyta</taxon>
        <taxon>Spermatophyta</taxon>
        <taxon>Magnoliopsida</taxon>
        <taxon>Liliopsida</taxon>
        <taxon>Poales</taxon>
        <taxon>Poaceae</taxon>
        <taxon>PACMAD clade</taxon>
        <taxon>Panicoideae</taxon>
        <taxon>Andropogonodae</taxon>
        <taxon>Andropogoneae</taxon>
        <taxon>Saccharinae</taxon>
        <taxon>Miscanthus</taxon>
    </lineage>
</organism>
<comment type="caution">
    <text evidence="3">The sequence shown here is derived from an EMBL/GenBank/DDBJ whole genome shotgun (WGS) entry which is preliminary data.</text>
</comment>
<evidence type="ECO:0000259" key="2">
    <source>
        <dbReference type="Pfam" id="PF21647"/>
    </source>
</evidence>
<keyword evidence="4" id="KW-1185">Reference proteome</keyword>
<evidence type="ECO:0000313" key="3">
    <source>
        <dbReference type="EMBL" id="CAD6235735.1"/>
    </source>
</evidence>
<feature type="compositionally biased region" description="Basic and acidic residues" evidence="1">
    <location>
        <begin position="55"/>
        <end position="65"/>
    </location>
</feature>
<evidence type="ECO:0000256" key="1">
    <source>
        <dbReference type="SAM" id="MobiDB-lite"/>
    </source>
</evidence>
<dbReference type="InterPro" id="IPR049172">
    <property type="entry name" value="DUF6857_pln"/>
</dbReference>
<proteinExistence type="predicted"/>
<evidence type="ECO:0000313" key="4">
    <source>
        <dbReference type="Proteomes" id="UP000604825"/>
    </source>
</evidence>
<protein>
    <recommendedName>
        <fullName evidence="2">DUF6857 domain-containing protein</fullName>
    </recommendedName>
</protein>
<dbReference type="Proteomes" id="UP000604825">
    <property type="component" value="Unassembled WGS sequence"/>
</dbReference>
<dbReference type="OrthoDB" id="1908057at2759"/>
<feature type="region of interest" description="Disordered" evidence="1">
    <location>
        <begin position="119"/>
        <end position="144"/>
    </location>
</feature>
<dbReference type="PANTHER" id="PTHR31928:SF30">
    <property type="entry name" value="DUF936 DOMAIN-CONTAINING PROTEIN"/>
    <property type="match status" value="1"/>
</dbReference>
<reference evidence="3" key="1">
    <citation type="submission" date="2020-10" db="EMBL/GenBank/DDBJ databases">
        <authorList>
            <person name="Han B."/>
            <person name="Lu T."/>
            <person name="Zhao Q."/>
            <person name="Huang X."/>
            <person name="Zhao Y."/>
        </authorList>
    </citation>
    <scope>NUCLEOTIDE SEQUENCE</scope>
</reference>
<feature type="domain" description="DUF6857" evidence="2">
    <location>
        <begin position="16"/>
        <end position="160"/>
    </location>
</feature>
<dbReference type="InterPro" id="IPR010341">
    <property type="entry name" value="DUF936_pln"/>
</dbReference>
<sequence length="304" mass="32717">MRRGRRTYVRLFGLITTAAKSSPSPKSRLSPVKGKARTGTAAAATALPTTPAPPEWERGGGTEERGELAKRLREESRGWFLGFVEQFLDADVAASAPRDRERAARMLPQLKRVNDRLGEIGKRSETPSLPSTDADGEATATSTAPVLANGGCDVPEETIERPCLRCCPPLSLPPSSELRPPLPAPRLSLSPLYSASSLCFFFLPALLHRSKRRRPAPLSQTFPALPLCFPFSPLLCIGPPPRWEPSAVDAGRPGPPPTRLCLPSPVLPSCCPLLSVAPSPLSPSVPFPPPFFSFSIALLLSSFR</sequence>
<name>A0A811P9T8_9POAL</name>
<feature type="region of interest" description="Disordered" evidence="1">
    <location>
        <begin position="20"/>
        <end position="65"/>
    </location>
</feature>
<dbReference type="AlphaFoldDB" id="A0A811P9T8"/>
<feature type="compositionally biased region" description="Low complexity" evidence="1">
    <location>
        <begin position="40"/>
        <end position="49"/>
    </location>
</feature>
<dbReference type="PANTHER" id="PTHR31928">
    <property type="entry name" value="EXPRESSED PROTEIN"/>
    <property type="match status" value="1"/>
</dbReference>
<gene>
    <name evidence="3" type="ORF">NCGR_LOCUS23878</name>
</gene>